<proteinExistence type="predicted"/>
<evidence type="ECO:0000313" key="2">
    <source>
        <dbReference type="Proteomes" id="UP000516438"/>
    </source>
</evidence>
<dbReference type="AlphaFoldDB" id="A0A7H1DTA7"/>
<name>A0A7H1DTA7_9FLAO</name>
<accession>A0A7H1DTA7</accession>
<dbReference type="EMBL" id="CP060203">
    <property type="protein sequence ID" value="QNS40215.1"/>
    <property type="molecule type" value="Genomic_DNA"/>
</dbReference>
<gene>
    <name evidence="1" type="ORF">H0S70_07320</name>
</gene>
<organism evidence="1 2">
    <name type="scientific">Chryseobacterium manosquense</name>
    <dbReference type="NCBI Taxonomy" id="2754694"/>
    <lineage>
        <taxon>Bacteria</taxon>
        <taxon>Pseudomonadati</taxon>
        <taxon>Bacteroidota</taxon>
        <taxon>Flavobacteriia</taxon>
        <taxon>Flavobacteriales</taxon>
        <taxon>Weeksellaceae</taxon>
        <taxon>Chryseobacterium group</taxon>
        <taxon>Chryseobacterium</taxon>
    </lineage>
</organism>
<sequence length="84" mass="9838">MQAIINNKITYKVTGERGDFFITEDNKGKMKMFAKHLVEVVEIEEMPKAKVFKKIAKSSQAVIDADYKNFQKRMADAEYFEHKF</sequence>
<dbReference type="RefSeq" id="WP_188320340.1">
    <property type="nucleotide sequence ID" value="NZ_CP060203.1"/>
</dbReference>
<protein>
    <submittedName>
        <fullName evidence="1">Uncharacterized protein</fullName>
    </submittedName>
</protein>
<dbReference type="KEGG" id="cmaq:H0S70_07320"/>
<evidence type="ECO:0000313" key="1">
    <source>
        <dbReference type="EMBL" id="QNS40215.1"/>
    </source>
</evidence>
<dbReference type="Proteomes" id="UP000516438">
    <property type="component" value="Chromosome"/>
</dbReference>
<keyword evidence="2" id="KW-1185">Reference proteome</keyword>
<reference evidence="1 2" key="1">
    <citation type="submission" date="2020-07" db="EMBL/GenBank/DDBJ databases">
        <title>Complete genome and description of Chryseobacterium manosquense strain Marseille-Q2069 sp. nov.</title>
        <authorList>
            <person name="Boxberger M."/>
        </authorList>
    </citation>
    <scope>NUCLEOTIDE SEQUENCE [LARGE SCALE GENOMIC DNA]</scope>
    <source>
        <strain evidence="1 2">Marseille-Q2069</strain>
    </source>
</reference>